<dbReference type="GO" id="GO:0015171">
    <property type="term" value="F:amino acid transmembrane transporter activity"/>
    <property type="evidence" value="ECO:0007669"/>
    <property type="project" value="TreeGrafter"/>
</dbReference>
<evidence type="ECO:0000256" key="3">
    <source>
        <dbReference type="ARBA" id="ARBA00022692"/>
    </source>
</evidence>
<dbReference type="GO" id="GO:0016020">
    <property type="term" value="C:membrane"/>
    <property type="evidence" value="ECO:0007669"/>
    <property type="project" value="UniProtKB-SubCell"/>
</dbReference>
<dbReference type="EMBL" id="CAJOBE010004585">
    <property type="protein sequence ID" value="CAF3938485.1"/>
    <property type="molecule type" value="Genomic_DNA"/>
</dbReference>
<keyword evidence="5 6" id="KW-0472">Membrane</keyword>
<evidence type="ECO:0000256" key="6">
    <source>
        <dbReference type="SAM" id="Phobius"/>
    </source>
</evidence>
<dbReference type="Pfam" id="PF13520">
    <property type="entry name" value="AA_permease_2"/>
    <property type="match status" value="1"/>
</dbReference>
<evidence type="ECO:0000256" key="4">
    <source>
        <dbReference type="ARBA" id="ARBA00022989"/>
    </source>
</evidence>
<keyword evidence="3 6" id="KW-0812">Transmembrane</keyword>
<evidence type="ECO:0000256" key="5">
    <source>
        <dbReference type="ARBA" id="ARBA00023136"/>
    </source>
</evidence>
<name>A0A819JZI3_9BILA</name>
<comment type="subcellular location">
    <subcellularLocation>
        <location evidence="1">Membrane</location>
        <topology evidence="1">Multi-pass membrane protein</topology>
    </subcellularLocation>
</comment>
<keyword evidence="4 6" id="KW-1133">Transmembrane helix</keyword>
<protein>
    <submittedName>
        <fullName evidence="7">Uncharacterized protein</fullName>
    </submittedName>
</protein>
<dbReference type="Gene3D" id="3.40.50.620">
    <property type="entry name" value="HUPs"/>
    <property type="match status" value="2"/>
</dbReference>
<dbReference type="SUPFAM" id="SSF52402">
    <property type="entry name" value="Adenine nucleotide alpha hydrolases-like"/>
    <property type="match status" value="1"/>
</dbReference>
<dbReference type="Gene3D" id="1.20.1740.10">
    <property type="entry name" value="Amino acid/polyamine transporter I"/>
    <property type="match status" value="1"/>
</dbReference>
<dbReference type="Proteomes" id="UP000663874">
    <property type="component" value="Unassembled WGS sequence"/>
</dbReference>
<evidence type="ECO:0000256" key="1">
    <source>
        <dbReference type="ARBA" id="ARBA00004141"/>
    </source>
</evidence>
<accession>A0A819JZI3</accession>
<dbReference type="InterPro" id="IPR002293">
    <property type="entry name" value="AA/rel_permease1"/>
</dbReference>
<evidence type="ECO:0000256" key="2">
    <source>
        <dbReference type="ARBA" id="ARBA00022448"/>
    </source>
</evidence>
<gene>
    <name evidence="7" type="ORF">FNK824_LOCUS22541</name>
</gene>
<dbReference type="PANTHER" id="PTHR43243:SF4">
    <property type="entry name" value="CATIONIC AMINO ACID TRANSPORTER 4"/>
    <property type="match status" value="1"/>
</dbReference>
<evidence type="ECO:0000313" key="7">
    <source>
        <dbReference type="EMBL" id="CAF3938485.1"/>
    </source>
</evidence>
<dbReference type="InterPro" id="IPR014729">
    <property type="entry name" value="Rossmann-like_a/b/a_fold"/>
</dbReference>
<reference evidence="7" key="1">
    <citation type="submission" date="2021-02" db="EMBL/GenBank/DDBJ databases">
        <authorList>
            <person name="Nowell W R."/>
        </authorList>
    </citation>
    <scope>NUCLEOTIDE SEQUENCE</scope>
</reference>
<evidence type="ECO:0000313" key="8">
    <source>
        <dbReference type="Proteomes" id="UP000663874"/>
    </source>
</evidence>
<dbReference type="PANTHER" id="PTHR43243">
    <property type="entry name" value="INNER MEMBRANE TRANSPORTER YGJI-RELATED"/>
    <property type="match status" value="1"/>
</dbReference>
<feature type="transmembrane region" description="Helical" evidence="6">
    <location>
        <begin position="101"/>
        <end position="124"/>
    </location>
</feature>
<dbReference type="AlphaFoldDB" id="A0A819JZI3"/>
<keyword evidence="2" id="KW-0813">Transport</keyword>
<dbReference type="Pfam" id="PF03054">
    <property type="entry name" value="tRNA_Me_trans"/>
    <property type="match status" value="1"/>
</dbReference>
<proteinExistence type="predicted"/>
<organism evidence="7 8">
    <name type="scientific">Rotaria sordida</name>
    <dbReference type="NCBI Taxonomy" id="392033"/>
    <lineage>
        <taxon>Eukaryota</taxon>
        <taxon>Metazoa</taxon>
        <taxon>Spiralia</taxon>
        <taxon>Gnathifera</taxon>
        <taxon>Rotifera</taxon>
        <taxon>Eurotatoria</taxon>
        <taxon>Bdelloidea</taxon>
        <taxon>Philodinida</taxon>
        <taxon>Philodinidae</taxon>
        <taxon>Rotaria</taxon>
    </lineage>
</organism>
<feature type="transmembrane region" description="Helical" evidence="6">
    <location>
        <begin position="130"/>
        <end position="148"/>
    </location>
</feature>
<comment type="caution">
    <text evidence="7">The sequence shown here is derived from an EMBL/GenBank/DDBJ whole genome shotgun (WGS) entry which is preliminary data.</text>
</comment>
<sequence>MSGGVDSSTVAAMLQSQGHKVIGITLQLYDYGLATMKKNACCAGQDIYDAKMVAAKLNIPHYVLDYERELNKQQTRNMANQFGLAIAEKPDSQDICFVPKVMLGLGAIIGTGVFVTTGIVAAQYSGPAVMLSYLIAGVTCIFVALAYTELATMLPDSGSIYTYSYVAFGEVFAWLMGSVIILELAFAAGVVAVGWSGYVQAILAAGGEQKIVKG</sequence>